<evidence type="ECO:0000313" key="10">
    <source>
        <dbReference type="EMBL" id="SHG31397.1"/>
    </source>
</evidence>
<feature type="binding site" evidence="8">
    <location>
        <position position="100"/>
    </location>
    <ligand>
        <name>GTP</name>
        <dbReference type="ChEBI" id="CHEBI:37565"/>
    </ligand>
</feature>
<comment type="cofactor">
    <cofactor evidence="8">
        <name>Mg(2+)</name>
        <dbReference type="ChEBI" id="CHEBI:18420"/>
    </cofactor>
</comment>
<keyword evidence="10" id="KW-0548">Nucleotidyltransferase</keyword>
<dbReference type="OrthoDB" id="9788394at2"/>
<evidence type="ECO:0000256" key="7">
    <source>
        <dbReference type="ARBA" id="ARBA00023150"/>
    </source>
</evidence>
<dbReference type="GO" id="GO:0006777">
    <property type="term" value="P:Mo-molybdopterin cofactor biosynthetic process"/>
    <property type="evidence" value="ECO:0007669"/>
    <property type="project" value="UniProtKB-KW"/>
</dbReference>
<dbReference type="EC" id="2.7.7.77" evidence="8"/>
<keyword evidence="1 8" id="KW-0963">Cytoplasm</keyword>
<dbReference type="GO" id="GO:0061603">
    <property type="term" value="F:molybdenum cofactor guanylyltransferase activity"/>
    <property type="evidence" value="ECO:0007669"/>
    <property type="project" value="UniProtKB-EC"/>
</dbReference>
<dbReference type="Gene3D" id="3.90.550.10">
    <property type="entry name" value="Spore Coat Polysaccharide Biosynthesis Protein SpsA, Chain A"/>
    <property type="match status" value="1"/>
</dbReference>
<comment type="subcellular location">
    <subcellularLocation>
        <location evidence="8">Cytoplasm</location>
    </subcellularLocation>
</comment>
<keyword evidence="7 8" id="KW-0501">Molybdenum cofactor biosynthesis</keyword>
<comment type="caution">
    <text evidence="8">Lacks conserved residue(s) required for the propagation of feature annotation.</text>
</comment>
<reference evidence="11" key="1">
    <citation type="submission" date="2016-11" db="EMBL/GenBank/DDBJ databases">
        <authorList>
            <person name="Varghese N."/>
            <person name="Submissions S."/>
        </authorList>
    </citation>
    <scope>NUCLEOTIDE SEQUENCE [LARGE SCALE GENOMIC DNA]</scope>
    <source>
        <strain evidence="11">DSM 22638</strain>
    </source>
</reference>
<comment type="domain">
    <text evidence="8">The N-terminal domain determines nucleotide recognition and specific binding, while the C-terminal domain determines the specific binding to the target protein.</text>
</comment>
<proteinExistence type="inferred from homology"/>
<dbReference type="PANTHER" id="PTHR19136">
    <property type="entry name" value="MOLYBDENUM COFACTOR GUANYLYLTRANSFERASE"/>
    <property type="match status" value="1"/>
</dbReference>
<dbReference type="GO" id="GO:0046872">
    <property type="term" value="F:metal ion binding"/>
    <property type="evidence" value="ECO:0007669"/>
    <property type="project" value="UniProtKB-KW"/>
</dbReference>
<dbReference type="GO" id="GO:0005525">
    <property type="term" value="F:GTP binding"/>
    <property type="evidence" value="ECO:0007669"/>
    <property type="project" value="UniProtKB-UniRule"/>
</dbReference>
<keyword evidence="5 8" id="KW-0460">Magnesium</keyword>
<dbReference type="PANTHER" id="PTHR19136:SF81">
    <property type="entry name" value="MOLYBDENUM COFACTOR GUANYLYLTRANSFERASE"/>
    <property type="match status" value="1"/>
</dbReference>
<evidence type="ECO:0000256" key="3">
    <source>
        <dbReference type="ARBA" id="ARBA00022723"/>
    </source>
</evidence>
<comment type="similarity">
    <text evidence="8">Belongs to the MobA family.</text>
</comment>
<protein>
    <recommendedName>
        <fullName evidence="8">Probable molybdenum cofactor guanylyltransferase</fullName>
        <shortName evidence="8">MoCo guanylyltransferase</shortName>
        <ecNumber evidence="8">2.7.7.77</ecNumber>
    </recommendedName>
    <alternativeName>
        <fullName evidence="8">GTP:molybdopterin guanylyltransferase</fullName>
    </alternativeName>
    <alternativeName>
        <fullName evidence="8">Mo-MPT guanylyltransferase</fullName>
    </alternativeName>
    <alternativeName>
        <fullName evidence="8">Molybdopterin guanylyltransferase</fullName>
    </alternativeName>
    <alternativeName>
        <fullName evidence="8">Molybdopterin-guanine dinucleotide synthase</fullName>
        <shortName evidence="8">MGD synthase</shortName>
    </alternativeName>
</protein>
<dbReference type="InterPro" id="IPR025877">
    <property type="entry name" value="MobA-like_NTP_Trfase"/>
</dbReference>
<comment type="function">
    <text evidence="8">Transfers a GMP moiety from GTP to Mo-molybdopterin (Mo-MPT) cofactor (Moco or molybdenum cofactor) to form Mo-molybdopterin guanine dinucleotide (Mo-MGD) cofactor.</text>
</comment>
<dbReference type="GO" id="GO:0005737">
    <property type="term" value="C:cytoplasm"/>
    <property type="evidence" value="ECO:0007669"/>
    <property type="project" value="UniProtKB-SubCell"/>
</dbReference>
<dbReference type="InterPro" id="IPR013482">
    <property type="entry name" value="Molybde_CF_guanTrfase"/>
</dbReference>
<dbReference type="Proteomes" id="UP000184532">
    <property type="component" value="Unassembled WGS sequence"/>
</dbReference>
<gene>
    <name evidence="8" type="primary">mobA</name>
    <name evidence="10" type="ORF">SAMN04488116_0908</name>
</gene>
<dbReference type="SUPFAM" id="SSF53448">
    <property type="entry name" value="Nucleotide-diphospho-sugar transferases"/>
    <property type="match status" value="1"/>
</dbReference>
<keyword evidence="4 8" id="KW-0547">Nucleotide-binding</keyword>
<evidence type="ECO:0000256" key="8">
    <source>
        <dbReference type="HAMAP-Rule" id="MF_00316"/>
    </source>
</evidence>
<dbReference type="RefSeq" id="WP_073177188.1">
    <property type="nucleotide sequence ID" value="NZ_FQWL01000001.1"/>
</dbReference>
<feature type="binding site" evidence="8">
    <location>
        <position position="25"/>
    </location>
    <ligand>
        <name>GTP</name>
        <dbReference type="ChEBI" id="CHEBI:37565"/>
    </ligand>
</feature>
<dbReference type="EMBL" id="FQWL01000001">
    <property type="protein sequence ID" value="SHG31397.1"/>
    <property type="molecule type" value="Genomic_DNA"/>
</dbReference>
<keyword evidence="11" id="KW-1185">Reference proteome</keyword>
<name>A0A1M5ISV9_9FLAO</name>
<dbReference type="CDD" id="cd02503">
    <property type="entry name" value="MobA"/>
    <property type="match status" value="1"/>
</dbReference>
<feature type="binding site" evidence="8">
    <location>
        <position position="100"/>
    </location>
    <ligand>
        <name>Mg(2+)</name>
        <dbReference type="ChEBI" id="CHEBI:18420"/>
    </ligand>
</feature>
<sequence>MEENIPQLYGLVLAGGKSTRMGSDKGLIDYHGVPQREYLYALLNDLCDKVYMSVRDKQQATELTGFDCILDNNQHRGPFNGILSAHRTFPQVAWLVLACDLPLLDADTLRILVKNRDDRKIATSFATNESGLPEPLVTIWEPEGLEQSLTYLKTAESSCPRKFLINSDIHMVHPEHDEVLYNANSLADYQFAKSKIG</sequence>
<feature type="binding site" evidence="8">
    <location>
        <position position="71"/>
    </location>
    <ligand>
        <name>GTP</name>
        <dbReference type="ChEBI" id="CHEBI:37565"/>
    </ligand>
</feature>
<accession>A0A1M5ISV9</accession>
<dbReference type="AlphaFoldDB" id="A0A1M5ISV9"/>
<evidence type="ECO:0000256" key="5">
    <source>
        <dbReference type="ARBA" id="ARBA00022842"/>
    </source>
</evidence>
<keyword evidence="2 8" id="KW-0808">Transferase</keyword>
<evidence type="ECO:0000256" key="1">
    <source>
        <dbReference type="ARBA" id="ARBA00022490"/>
    </source>
</evidence>
<feature type="binding site" evidence="8">
    <location>
        <begin position="13"/>
        <end position="15"/>
    </location>
    <ligand>
        <name>GTP</name>
        <dbReference type="ChEBI" id="CHEBI:37565"/>
    </ligand>
</feature>
<organism evidence="10 11">
    <name type="scientific">Flagellimonas flava</name>
    <dbReference type="NCBI Taxonomy" id="570519"/>
    <lineage>
        <taxon>Bacteria</taxon>
        <taxon>Pseudomonadati</taxon>
        <taxon>Bacteroidota</taxon>
        <taxon>Flavobacteriia</taxon>
        <taxon>Flavobacteriales</taxon>
        <taxon>Flavobacteriaceae</taxon>
        <taxon>Flagellimonas</taxon>
    </lineage>
</organism>
<dbReference type="STRING" id="570519.SAMN04488116_0908"/>
<evidence type="ECO:0000256" key="6">
    <source>
        <dbReference type="ARBA" id="ARBA00023134"/>
    </source>
</evidence>
<evidence type="ECO:0000259" key="9">
    <source>
        <dbReference type="Pfam" id="PF12804"/>
    </source>
</evidence>
<dbReference type="Pfam" id="PF12804">
    <property type="entry name" value="NTP_transf_3"/>
    <property type="match status" value="1"/>
</dbReference>
<dbReference type="HAMAP" id="MF_00316">
    <property type="entry name" value="MobA"/>
    <property type="match status" value="1"/>
</dbReference>
<evidence type="ECO:0000256" key="2">
    <source>
        <dbReference type="ARBA" id="ARBA00022679"/>
    </source>
</evidence>
<feature type="domain" description="MobA-like NTP transferase" evidence="9">
    <location>
        <begin position="10"/>
        <end position="152"/>
    </location>
</feature>
<comment type="catalytic activity">
    <reaction evidence="8">
        <text>Mo-molybdopterin + GTP + H(+) = Mo-molybdopterin guanine dinucleotide + diphosphate</text>
        <dbReference type="Rhea" id="RHEA:34243"/>
        <dbReference type="ChEBI" id="CHEBI:15378"/>
        <dbReference type="ChEBI" id="CHEBI:33019"/>
        <dbReference type="ChEBI" id="CHEBI:37565"/>
        <dbReference type="ChEBI" id="CHEBI:71302"/>
        <dbReference type="ChEBI" id="CHEBI:71310"/>
        <dbReference type="EC" id="2.7.7.77"/>
    </reaction>
</comment>
<keyword evidence="6 8" id="KW-0342">GTP-binding</keyword>
<dbReference type="InterPro" id="IPR029044">
    <property type="entry name" value="Nucleotide-diphossugar_trans"/>
</dbReference>
<evidence type="ECO:0000313" key="11">
    <source>
        <dbReference type="Proteomes" id="UP000184532"/>
    </source>
</evidence>
<keyword evidence="3 8" id="KW-0479">Metal-binding</keyword>
<evidence type="ECO:0000256" key="4">
    <source>
        <dbReference type="ARBA" id="ARBA00022741"/>
    </source>
</evidence>